<dbReference type="GO" id="GO:0016491">
    <property type="term" value="F:oxidoreductase activity"/>
    <property type="evidence" value="ECO:0007669"/>
    <property type="project" value="UniProtKB-KW"/>
</dbReference>
<evidence type="ECO:0000256" key="6">
    <source>
        <dbReference type="ARBA" id="ARBA00023002"/>
    </source>
</evidence>
<dbReference type="NCBIfam" id="TIGR02160">
    <property type="entry name" value="PA_CoA_Oxy5"/>
    <property type="match status" value="1"/>
</dbReference>
<evidence type="ECO:0000256" key="8">
    <source>
        <dbReference type="ARBA" id="ARBA00023014"/>
    </source>
</evidence>
<dbReference type="InterPro" id="IPR050415">
    <property type="entry name" value="MRET"/>
</dbReference>
<comment type="cofactor">
    <cofactor evidence="1">
        <name>FAD</name>
        <dbReference type="ChEBI" id="CHEBI:57692"/>
    </cofactor>
</comment>
<dbReference type="AlphaFoldDB" id="F0J4T7"/>
<evidence type="ECO:0000256" key="5">
    <source>
        <dbReference type="ARBA" id="ARBA00022827"/>
    </source>
</evidence>
<dbReference type="EMBL" id="AP012035">
    <property type="protein sequence ID" value="BAJ82284.1"/>
    <property type="molecule type" value="Genomic_DNA"/>
</dbReference>
<keyword evidence="5" id="KW-0274">FAD</keyword>
<evidence type="ECO:0000256" key="1">
    <source>
        <dbReference type="ARBA" id="ARBA00001974"/>
    </source>
</evidence>
<dbReference type="SUPFAM" id="SSF54292">
    <property type="entry name" value="2Fe-2S ferredoxin-like"/>
    <property type="match status" value="1"/>
</dbReference>
<keyword evidence="8" id="KW-0411">Iron-sulfur</keyword>
<dbReference type="InterPro" id="IPR039261">
    <property type="entry name" value="FNR_nucleotide-bd"/>
</dbReference>
<dbReference type="Pfam" id="PF00175">
    <property type="entry name" value="NAD_binding_1"/>
    <property type="match status" value="1"/>
</dbReference>
<dbReference type="PANTHER" id="PTHR47354">
    <property type="entry name" value="NADH OXIDOREDUCTASE HCR"/>
    <property type="match status" value="1"/>
</dbReference>
<keyword evidence="3" id="KW-0001">2Fe-2S</keyword>
<keyword evidence="2" id="KW-0285">Flavoprotein</keyword>
<dbReference type="InterPro" id="IPR006058">
    <property type="entry name" value="2Fe2S_fd_BS"/>
</dbReference>
<dbReference type="PROSITE" id="PS51085">
    <property type="entry name" value="2FE2S_FER_2"/>
    <property type="match status" value="1"/>
</dbReference>
<name>F0J4T7_ACIMA</name>
<evidence type="ECO:0000256" key="2">
    <source>
        <dbReference type="ARBA" id="ARBA00022630"/>
    </source>
</evidence>
<dbReference type="InterPro" id="IPR001041">
    <property type="entry name" value="2Fe-2S_ferredoxin-type"/>
</dbReference>
<dbReference type="CDD" id="cd06214">
    <property type="entry name" value="PA_degradation_oxidoreductase_like"/>
    <property type="match status" value="1"/>
</dbReference>
<dbReference type="Pfam" id="PF00970">
    <property type="entry name" value="FAD_binding_6"/>
    <property type="match status" value="1"/>
</dbReference>
<dbReference type="SUPFAM" id="SSF52343">
    <property type="entry name" value="Ferredoxin reductase-like, C-terminal NADP-linked domain"/>
    <property type="match status" value="1"/>
</dbReference>
<dbReference type="InterPro" id="IPR017927">
    <property type="entry name" value="FAD-bd_FR_type"/>
</dbReference>
<dbReference type="GO" id="GO:0046872">
    <property type="term" value="F:metal ion binding"/>
    <property type="evidence" value="ECO:0007669"/>
    <property type="project" value="UniProtKB-KW"/>
</dbReference>
<dbReference type="SUPFAM" id="SSF63380">
    <property type="entry name" value="Riboflavin synthase domain-like"/>
    <property type="match status" value="1"/>
</dbReference>
<keyword evidence="6" id="KW-0560">Oxidoreductase</keyword>
<dbReference type="GO" id="GO:0010124">
    <property type="term" value="P:phenylacetate catabolic process"/>
    <property type="evidence" value="ECO:0007669"/>
    <property type="project" value="InterPro"/>
</dbReference>
<dbReference type="Gene3D" id="3.10.20.30">
    <property type="match status" value="1"/>
</dbReference>
<dbReference type="InterPro" id="IPR011884">
    <property type="entry name" value="PaaE"/>
</dbReference>
<keyword evidence="4" id="KW-0479">Metal-binding</keyword>
<dbReference type="Gene3D" id="3.40.50.80">
    <property type="entry name" value="Nucleotide-binding domain of ferredoxin-NADP reductase (FNR) module"/>
    <property type="match status" value="1"/>
</dbReference>
<gene>
    <name evidence="9" type="primary">paaK</name>
    <name evidence="9" type="ordered locus">ACMV_29370</name>
</gene>
<dbReference type="Gene3D" id="2.40.30.10">
    <property type="entry name" value="Translation factors"/>
    <property type="match status" value="1"/>
</dbReference>
<dbReference type="RefSeq" id="WP_013640907.1">
    <property type="nucleotide sequence ID" value="NC_015186.1"/>
</dbReference>
<dbReference type="HOGENOM" id="CLU_003827_14_1_5"/>
<evidence type="ECO:0000256" key="7">
    <source>
        <dbReference type="ARBA" id="ARBA00023004"/>
    </source>
</evidence>
<dbReference type="OrthoDB" id="9792185at2"/>
<proteinExistence type="predicted"/>
<dbReference type="InterPro" id="IPR001433">
    <property type="entry name" value="OxRdtase_FAD/NAD-bd"/>
</dbReference>
<keyword evidence="10" id="KW-1185">Reference proteome</keyword>
<accession>F0J4T7</accession>
<dbReference type="InterPro" id="IPR017938">
    <property type="entry name" value="Riboflavin_synthase-like_b-brl"/>
</dbReference>
<evidence type="ECO:0000256" key="3">
    <source>
        <dbReference type="ARBA" id="ARBA00022714"/>
    </source>
</evidence>
<dbReference type="PANTHER" id="PTHR47354:SF8">
    <property type="entry name" value="1,2-PHENYLACETYL-COA EPOXIDASE, SUBUNIT E"/>
    <property type="match status" value="1"/>
</dbReference>
<protein>
    <submittedName>
        <fullName evidence="9">Phenylacetate-CoA oxygenase/reductase PaaK subunit</fullName>
    </submittedName>
</protein>
<evidence type="ECO:0000313" key="9">
    <source>
        <dbReference type="EMBL" id="BAJ82284.1"/>
    </source>
</evidence>
<dbReference type="GO" id="GO:0050660">
    <property type="term" value="F:flavin adenine dinucleotide binding"/>
    <property type="evidence" value="ECO:0007669"/>
    <property type="project" value="TreeGrafter"/>
</dbReference>
<dbReference type="CDD" id="cd00207">
    <property type="entry name" value="fer2"/>
    <property type="match status" value="1"/>
</dbReference>
<reference evidence="9 10" key="1">
    <citation type="submission" date="2010-12" db="EMBL/GenBank/DDBJ databases">
        <title>Whole genome sequence of Acidiphilium multivorum AIU301.</title>
        <authorList>
            <person name="Narita-Yamada S."/>
            <person name="Nakamura S."/>
            <person name="Ito N."/>
            <person name="Takarada H."/>
            <person name="Katano Y."/>
            <person name="Nakazawa H."/>
            <person name="Hosoyama A."/>
            <person name="Yamada R."/>
            <person name="Fujita N."/>
        </authorList>
    </citation>
    <scope>NUCLEOTIDE SEQUENCE [LARGE SCALE GENOMIC DNA]</scope>
    <source>
        <strain evidence="10">DSM 11245 / JCM 8867 / AIU301</strain>
    </source>
</reference>
<dbReference type="PROSITE" id="PS51384">
    <property type="entry name" value="FAD_FR"/>
    <property type="match status" value="1"/>
</dbReference>
<dbReference type="PRINTS" id="PR00406">
    <property type="entry name" value="CYTB5RDTASE"/>
</dbReference>
<organism evidence="9 10">
    <name type="scientific">Acidiphilium multivorum (strain DSM 11245 / JCM 8867 / NBRC 100883 / AIU 301)</name>
    <dbReference type="NCBI Taxonomy" id="926570"/>
    <lineage>
        <taxon>Bacteria</taxon>
        <taxon>Pseudomonadati</taxon>
        <taxon>Pseudomonadota</taxon>
        <taxon>Alphaproteobacteria</taxon>
        <taxon>Acetobacterales</taxon>
        <taxon>Acidocellaceae</taxon>
        <taxon>Acidiphilium</taxon>
    </lineage>
</organism>
<evidence type="ECO:0000313" key="10">
    <source>
        <dbReference type="Proteomes" id="UP000007100"/>
    </source>
</evidence>
<evidence type="ECO:0000256" key="4">
    <source>
        <dbReference type="ARBA" id="ARBA00022723"/>
    </source>
</evidence>
<dbReference type="InterPro" id="IPR012675">
    <property type="entry name" value="Beta-grasp_dom_sf"/>
</dbReference>
<dbReference type="Pfam" id="PF00111">
    <property type="entry name" value="Fer2"/>
    <property type="match status" value="1"/>
</dbReference>
<dbReference type="InterPro" id="IPR036010">
    <property type="entry name" value="2Fe-2S_ferredoxin-like_sf"/>
</dbReference>
<dbReference type="PROSITE" id="PS00197">
    <property type="entry name" value="2FE2S_FER_1"/>
    <property type="match status" value="1"/>
</dbReference>
<dbReference type="Proteomes" id="UP000007100">
    <property type="component" value="Chromosome"/>
</dbReference>
<keyword evidence="7" id="KW-0408">Iron</keyword>
<dbReference type="GO" id="GO:0051537">
    <property type="term" value="F:2 iron, 2 sulfur cluster binding"/>
    <property type="evidence" value="ECO:0007669"/>
    <property type="project" value="UniProtKB-KW"/>
</dbReference>
<dbReference type="InterPro" id="IPR008333">
    <property type="entry name" value="Cbr1-like_FAD-bd_dom"/>
</dbReference>
<sequence length="364" mass="38836">MPLTEPAAAPKFHRLRVADLRRETADTVSLSFAVPPALAGAYRFAPGQYLTLRATIAGEELRRSYSICTVPEDGELRIAVRRVDGGRFSTWVNEALRPGDPVDVMTPTGRFGAAALAEPAGLHVAFCAGSGITPVLPVARAVLAASPASRFHFFYGNRTGADALFRAELAALKDRHLGRVSVLHVLSREEQDLPVLNGRLDGARVRRLLPAMVPPAEIAHAHVCGPATMIDEVAGVLAEFGLPPARLHTERFVSAEGGRPRPRPPVAPGAPSAHRAAIILDGKRREVPVAEGETILDAALRAGLDMPFACKGGMCSTCRARLADGEADMAVNYALEPWETAAGFILTCQSRPLTPRVTVDFDAL</sequence>
<dbReference type="KEGG" id="amv:ACMV_29370"/>